<proteinExistence type="predicted"/>
<evidence type="ECO:0000259" key="1">
    <source>
        <dbReference type="Pfam" id="PF12674"/>
    </source>
</evidence>
<reference evidence="2 3" key="1">
    <citation type="submission" date="2024-06" db="EMBL/GenBank/DDBJ databases">
        <title>Chitinophaga defluvii sp. nov., isolated from municipal sewage.</title>
        <authorList>
            <person name="Zhang L."/>
        </authorList>
    </citation>
    <scope>NUCLEOTIDE SEQUENCE [LARGE SCALE GENOMIC DNA]</scope>
    <source>
        <strain evidence="2 3">H8</strain>
    </source>
</reference>
<dbReference type="InterPro" id="IPR025868">
    <property type="entry name" value="Zn_ribbon_dom_put"/>
</dbReference>
<dbReference type="EMBL" id="JBEXAC010000001">
    <property type="protein sequence ID" value="MET6996841.1"/>
    <property type="molecule type" value="Genomic_DNA"/>
</dbReference>
<accession>A0ABV2T1D6</accession>
<evidence type="ECO:0000313" key="3">
    <source>
        <dbReference type="Proteomes" id="UP001549749"/>
    </source>
</evidence>
<sequence>MENNKICQSCSMPLDQAALLGTEKDGSPSQEYCKYCYQQGEFTHPGLSLEEMKQRMVSMMENEKLPQDILEAAVNRLPHLKRWAAKNVDASPHP</sequence>
<evidence type="ECO:0000313" key="2">
    <source>
        <dbReference type="EMBL" id="MET6996841.1"/>
    </source>
</evidence>
<dbReference type="RefSeq" id="WP_354659482.1">
    <property type="nucleotide sequence ID" value="NZ_JBEXAC010000001.1"/>
</dbReference>
<protein>
    <submittedName>
        <fullName evidence="2">Zinc ribbon domain-containing protein</fullName>
    </submittedName>
</protein>
<dbReference type="Pfam" id="PF12674">
    <property type="entry name" value="Zn_ribbon_2"/>
    <property type="match status" value="1"/>
</dbReference>
<organism evidence="2 3">
    <name type="scientific">Chitinophaga defluvii</name>
    <dbReference type="NCBI Taxonomy" id="3163343"/>
    <lineage>
        <taxon>Bacteria</taxon>
        <taxon>Pseudomonadati</taxon>
        <taxon>Bacteroidota</taxon>
        <taxon>Chitinophagia</taxon>
        <taxon>Chitinophagales</taxon>
        <taxon>Chitinophagaceae</taxon>
        <taxon>Chitinophaga</taxon>
    </lineage>
</organism>
<keyword evidence="3" id="KW-1185">Reference proteome</keyword>
<dbReference type="Proteomes" id="UP001549749">
    <property type="component" value="Unassembled WGS sequence"/>
</dbReference>
<name>A0ABV2T1D6_9BACT</name>
<feature type="domain" description="Putative zinc ribbon" evidence="1">
    <location>
        <begin position="6"/>
        <end position="83"/>
    </location>
</feature>
<gene>
    <name evidence="2" type="ORF">ABR189_05660</name>
</gene>
<comment type="caution">
    <text evidence="2">The sequence shown here is derived from an EMBL/GenBank/DDBJ whole genome shotgun (WGS) entry which is preliminary data.</text>
</comment>